<accession>A0AA86ST01</accession>
<evidence type="ECO:0000256" key="1">
    <source>
        <dbReference type="SAM" id="Coils"/>
    </source>
</evidence>
<feature type="coiled-coil region" evidence="1">
    <location>
        <begin position="167"/>
        <end position="194"/>
    </location>
</feature>
<name>A0AA86ST01_9FABA</name>
<dbReference type="AlphaFoldDB" id="A0AA86ST01"/>
<organism evidence="2 3">
    <name type="scientific">Sphenostylis stenocarpa</name>
    <dbReference type="NCBI Taxonomy" id="92480"/>
    <lineage>
        <taxon>Eukaryota</taxon>
        <taxon>Viridiplantae</taxon>
        <taxon>Streptophyta</taxon>
        <taxon>Embryophyta</taxon>
        <taxon>Tracheophyta</taxon>
        <taxon>Spermatophyta</taxon>
        <taxon>Magnoliopsida</taxon>
        <taxon>eudicotyledons</taxon>
        <taxon>Gunneridae</taxon>
        <taxon>Pentapetalae</taxon>
        <taxon>rosids</taxon>
        <taxon>fabids</taxon>
        <taxon>Fabales</taxon>
        <taxon>Fabaceae</taxon>
        <taxon>Papilionoideae</taxon>
        <taxon>50 kb inversion clade</taxon>
        <taxon>NPAAA clade</taxon>
        <taxon>indigoferoid/millettioid clade</taxon>
        <taxon>Phaseoleae</taxon>
        <taxon>Sphenostylis</taxon>
    </lineage>
</organism>
<dbReference type="Proteomes" id="UP001189624">
    <property type="component" value="Chromosome 8"/>
</dbReference>
<evidence type="ECO:0000313" key="2">
    <source>
        <dbReference type="EMBL" id="CAJ1972118.1"/>
    </source>
</evidence>
<keyword evidence="1" id="KW-0175">Coiled coil</keyword>
<dbReference type="EMBL" id="OY731405">
    <property type="protein sequence ID" value="CAJ1972118.1"/>
    <property type="molecule type" value="Genomic_DNA"/>
</dbReference>
<evidence type="ECO:0000313" key="3">
    <source>
        <dbReference type="Proteomes" id="UP001189624"/>
    </source>
</evidence>
<reference evidence="2" key="1">
    <citation type="submission" date="2023-10" db="EMBL/GenBank/DDBJ databases">
        <authorList>
            <person name="Domelevo Entfellner J.-B."/>
        </authorList>
    </citation>
    <scope>NUCLEOTIDE SEQUENCE</scope>
</reference>
<proteinExistence type="predicted"/>
<sequence>MDNVCHEREGSANWVALKHSESCVRLCICNQHLKFFSSTSTRPSSLVSWLSLISHLASALFSPYTSSYKKFKGNFFKVVFQPPDRDYFFDGDQPKFPLCWTHNPLRFKNWPCSEMSLEDAQMLGIFDQIPAACPLENFSESIYLHVAFPTSMISGLGAQISVVSSERDALRGMLARFEKENKAAIAKVAELSSLYEIEIATRWLRSYSR</sequence>
<protein>
    <submittedName>
        <fullName evidence="2">Uncharacterized protein</fullName>
    </submittedName>
</protein>
<gene>
    <name evidence="2" type="ORF">AYBTSS11_LOCUS24165</name>
</gene>
<dbReference type="Gramene" id="rna-AYBTSS11_LOCUS24165">
    <property type="protein sequence ID" value="CAJ1972118.1"/>
    <property type="gene ID" value="gene-AYBTSS11_LOCUS24165"/>
</dbReference>
<keyword evidence="3" id="KW-1185">Reference proteome</keyword>